<evidence type="ECO:0000313" key="9">
    <source>
        <dbReference type="Proteomes" id="UP000236544"/>
    </source>
</evidence>
<keyword evidence="4" id="KW-0520">NAD</keyword>
<dbReference type="Pfam" id="PF02525">
    <property type="entry name" value="Flavodoxin_2"/>
    <property type="match status" value="1"/>
</dbReference>
<dbReference type="InterPro" id="IPR003680">
    <property type="entry name" value="Flavodoxin_fold"/>
</dbReference>
<evidence type="ECO:0000256" key="5">
    <source>
        <dbReference type="ARBA" id="ARBA00024061"/>
    </source>
</evidence>
<evidence type="ECO:0000313" key="8">
    <source>
        <dbReference type="EMBL" id="CUS25189.1"/>
    </source>
</evidence>
<sequence length="201" mass="22798">MVQRILVIEASHNYEETGSRYISRRVQERFEKKYSDAIIVCHDLAKNPPPHLSGTMLHVMTNPQLELDESQQKAIELSDKFCDELLSSDILLISMPMWNWGVPSAVKAWIDHIVRPQKTFHYTKEGIKGHINHARAVVVVSTGAVYSNGPLKGMDHTSSYMHGLLTALGFERVDIIYLEGTKIDPETSLKNAEEDVERLEL</sequence>
<dbReference type="GO" id="GO:0016655">
    <property type="term" value="F:oxidoreductase activity, acting on NAD(P)H, quinone or similar compound as acceptor"/>
    <property type="evidence" value="ECO:0007669"/>
    <property type="project" value="InterPro"/>
</dbReference>
<dbReference type="OrthoDB" id="5430225at2759"/>
<comment type="catalytic activity">
    <reaction evidence="6">
        <text>N,N-dimethyl-1,4-phenylenediamine + anthranilate + 2 NAD(+) = 2-(4-dimethylaminophenyl)diazenylbenzoate + 2 NADH + 2 H(+)</text>
        <dbReference type="Rhea" id="RHEA:55872"/>
        <dbReference type="ChEBI" id="CHEBI:15378"/>
        <dbReference type="ChEBI" id="CHEBI:15783"/>
        <dbReference type="ChEBI" id="CHEBI:16567"/>
        <dbReference type="ChEBI" id="CHEBI:57540"/>
        <dbReference type="ChEBI" id="CHEBI:57945"/>
        <dbReference type="ChEBI" id="CHEBI:71579"/>
        <dbReference type="EC" id="1.7.1.17"/>
    </reaction>
    <physiologicalReaction direction="right-to-left" evidence="6">
        <dbReference type="Rhea" id="RHEA:55874"/>
    </physiologicalReaction>
</comment>
<name>A0A0P1KXX7_9SACH</name>
<keyword evidence="9" id="KW-1185">Reference proteome</keyword>
<accession>A0A0P1KXX7</accession>
<evidence type="ECO:0000259" key="7">
    <source>
        <dbReference type="Pfam" id="PF02525"/>
    </source>
</evidence>
<keyword evidence="1" id="KW-0285">Flavoprotein</keyword>
<gene>
    <name evidence="8" type="ORF">LAQU0_S32e00122g</name>
</gene>
<dbReference type="EMBL" id="LN890554">
    <property type="protein sequence ID" value="CUS25189.1"/>
    <property type="molecule type" value="Genomic_DNA"/>
</dbReference>
<dbReference type="Gene3D" id="3.40.50.360">
    <property type="match status" value="1"/>
</dbReference>
<dbReference type="HAMAP" id="MF_01216">
    <property type="entry name" value="Azoreductase_type1"/>
    <property type="match status" value="1"/>
</dbReference>
<keyword evidence="3" id="KW-0560">Oxidoreductase</keyword>
<dbReference type="Proteomes" id="UP000236544">
    <property type="component" value="Unassembled WGS sequence"/>
</dbReference>
<evidence type="ECO:0000256" key="3">
    <source>
        <dbReference type="ARBA" id="ARBA00023002"/>
    </source>
</evidence>
<dbReference type="EC" id="1.7.1.17" evidence="5"/>
<dbReference type="InterPro" id="IPR023048">
    <property type="entry name" value="NADH:quinone_OxRdtase_FMN_depd"/>
</dbReference>
<dbReference type="PANTHER" id="PTHR43741:SF4">
    <property type="entry name" value="FMN-DEPENDENT NADH:QUINONE OXIDOREDUCTASE"/>
    <property type="match status" value="1"/>
</dbReference>
<proteinExistence type="inferred from homology"/>
<evidence type="ECO:0000256" key="1">
    <source>
        <dbReference type="ARBA" id="ARBA00022630"/>
    </source>
</evidence>
<reference evidence="9" key="1">
    <citation type="submission" date="2015-10" db="EMBL/GenBank/DDBJ databases">
        <authorList>
            <person name="Devillers H."/>
        </authorList>
    </citation>
    <scope>NUCLEOTIDE SEQUENCE [LARGE SCALE GENOMIC DNA]</scope>
</reference>
<dbReference type="PANTHER" id="PTHR43741">
    <property type="entry name" value="FMN-DEPENDENT NADH-AZOREDUCTASE 1"/>
    <property type="match status" value="1"/>
</dbReference>
<dbReference type="AlphaFoldDB" id="A0A0P1KXX7"/>
<keyword evidence="2" id="KW-0288">FMN</keyword>
<dbReference type="InterPro" id="IPR050104">
    <property type="entry name" value="FMN-dep_NADH:Q_OxRdtase_AzoR1"/>
</dbReference>
<evidence type="ECO:0000256" key="2">
    <source>
        <dbReference type="ARBA" id="ARBA00022643"/>
    </source>
</evidence>
<evidence type="ECO:0000256" key="4">
    <source>
        <dbReference type="ARBA" id="ARBA00023027"/>
    </source>
</evidence>
<organism evidence="8 9">
    <name type="scientific">Lachancea quebecensis</name>
    <dbReference type="NCBI Taxonomy" id="1654605"/>
    <lineage>
        <taxon>Eukaryota</taxon>
        <taxon>Fungi</taxon>
        <taxon>Dikarya</taxon>
        <taxon>Ascomycota</taxon>
        <taxon>Saccharomycotina</taxon>
        <taxon>Saccharomycetes</taxon>
        <taxon>Saccharomycetales</taxon>
        <taxon>Saccharomycetaceae</taxon>
        <taxon>Lachancea</taxon>
    </lineage>
</organism>
<evidence type="ECO:0000256" key="6">
    <source>
        <dbReference type="ARBA" id="ARBA00048542"/>
    </source>
</evidence>
<protein>
    <recommendedName>
        <fullName evidence="5">FMN-dependent NADH-azoreductase</fullName>
        <ecNumber evidence="5">1.7.1.17</ecNumber>
    </recommendedName>
</protein>
<dbReference type="SUPFAM" id="SSF52218">
    <property type="entry name" value="Flavoproteins"/>
    <property type="match status" value="1"/>
</dbReference>
<dbReference type="GO" id="GO:0010181">
    <property type="term" value="F:FMN binding"/>
    <property type="evidence" value="ECO:0007669"/>
    <property type="project" value="InterPro"/>
</dbReference>
<feature type="domain" description="Flavodoxin-like fold" evidence="7">
    <location>
        <begin position="4"/>
        <end position="199"/>
    </location>
</feature>
<dbReference type="InterPro" id="IPR029039">
    <property type="entry name" value="Flavoprotein-like_sf"/>
</dbReference>